<dbReference type="InterPro" id="IPR046863">
    <property type="entry name" value="MbnP-like_dom"/>
</dbReference>
<dbReference type="AlphaFoldDB" id="A0AA96WUB3"/>
<evidence type="ECO:0000259" key="2">
    <source>
        <dbReference type="Pfam" id="PF20243"/>
    </source>
</evidence>
<dbReference type="RefSeq" id="WP_287455416.1">
    <property type="nucleotide sequence ID" value="NZ_CP130144.1"/>
</dbReference>
<name>A0AA96WUB3_LEPBY</name>
<keyword evidence="1" id="KW-0732">Signal</keyword>
<protein>
    <submittedName>
        <fullName evidence="3">Metallo-mystery pair system four-Cys motif protein</fullName>
    </submittedName>
</protein>
<feature type="signal peptide" evidence="1">
    <location>
        <begin position="1"/>
        <end position="23"/>
    </location>
</feature>
<reference evidence="3" key="1">
    <citation type="journal article" date="2023" name="Plants (Basel)">
        <title>Genomic Analysis of Leptolyngbya boryana CZ1 Reveals Efficient Carbon Fixation Modules.</title>
        <authorList>
            <person name="Bai X."/>
            <person name="Wang H."/>
            <person name="Cheng W."/>
            <person name="Wang J."/>
            <person name="Ma M."/>
            <person name="Hu H."/>
            <person name="Song Z."/>
            <person name="Ma H."/>
            <person name="Fan Y."/>
            <person name="Du C."/>
            <person name="Xu J."/>
        </authorList>
    </citation>
    <scope>NUCLEOTIDE SEQUENCE</scope>
    <source>
        <strain evidence="3">CZ1</strain>
    </source>
</reference>
<dbReference type="PROSITE" id="PS51257">
    <property type="entry name" value="PROKAR_LIPOPROTEIN"/>
    <property type="match status" value="1"/>
</dbReference>
<feature type="domain" description="Copper-binding protein MbnP-like" evidence="2">
    <location>
        <begin position="31"/>
        <end position="266"/>
    </location>
</feature>
<evidence type="ECO:0000256" key="1">
    <source>
        <dbReference type="SAM" id="SignalP"/>
    </source>
</evidence>
<reference evidence="3" key="2">
    <citation type="submission" date="2023-07" db="EMBL/GenBank/DDBJ databases">
        <authorList>
            <person name="Bai X.-H."/>
            <person name="Wang H.-H."/>
            <person name="Wang J."/>
            <person name="Ma M.-Y."/>
            <person name="Hu H.-H."/>
            <person name="Song Z.-L."/>
            <person name="Ma H.-G."/>
            <person name="Fan Y."/>
            <person name="Du C.-Y."/>
            <person name="Xu J.-C."/>
        </authorList>
    </citation>
    <scope>NUCLEOTIDE SEQUENCE</scope>
    <source>
        <strain evidence="3">CZ1</strain>
    </source>
</reference>
<feature type="chain" id="PRO_5041725471" evidence="1">
    <location>
        <begin position="24"/>
        <end position="301"/>
    </location>
</feature>
<evidence type="ECO:0000313" key="3">
    <source>
        <dbReference type="EMBL" id="WNZ45771.1"/>
    </source>
</evidence>
<dbReference type="InterPro" id="IPR023977">
    <property type="entry name" value="MbnP-like"/>
</dbReference>
<organism evidence="3">
    <name type="scientific">Leptolyngbya boryana CZ1</name>
    <dbReference type="NCBI Taxonomy" id="3060204"/>
    <lineage>
        <taxon>Bacteria</taxon>
        <taxon>Bacillati</taxon>
        <taxon>Cyanobacteriota</taxon>
        <taxon>Cyanophyceae</taxon>
        <taxon>Leptolyngbyales</taxon>
        <taxon>Leptolyngbyaceae</taxon>
        <taxon>Leptolyngbya group</taxon>
        <taxon>Leptolyngbya</taxon>
    </lineage>
</organism>
<gene>
    <name evidence="3" type="ORF">Q2T42_28685</name>
</gene>
<accession>A0AA96WUB3</accession>
<sequence length="301" mass="32755">MNVQFMKIGVSLFGLSIASCLMAQRVAAQETQPITIQFRGMAGQQVFRCDAAYSLGTPAISVNPTDFRFYVSEVALIDAQGRTVPVTLTQDQKWQYQNVALIDFENKSGMCSNGTIDTNDRIVGTVPKGTYKGVKFTLGVPFNLNHNDAAIAPSPLNLTSLWWNWRAGYKFARIDFTPAMSAHSKHDAPGKTPAHHRDRAGFIIHLGSTGCMGGAQKPESCKNPNTSTITLNNFNPEQDAIAADITALVANTNLAKNQPETPLGCMSDPKDGDCAGVMRNFGLPWNGQPARQTFFRVAPKQ</sequence>
<dbReference type="NCBIfam" id="TIGR04052">
    <property type="entry name" value="MbnP_like_WxW"/>
    <property type="match status" value="1"/>
</dbReference>
<dbReference type="EMBL" id="CP130144">
    <property type="protein sequence ID" value="WNZ45771.1"/>
    <property type="molecule type" value="Genomic_DNA"/>
</dbReference>
<dbReference type="Pfam" id="PF20243">
    <property type="entry name" value="MbnP"/>
    <property type="match status" value="1"/>
</dbReference>
<proteinExistence type="predicted"/>